<evidence type="ECO:0000313" key="4">
    <source>
        <dbReference type="Proteomes" id="UP000443090"/>
    </source>
</evidence>
<feature type="domain" description="Ribosomal RNA methyltransferase FtsJ" evidence="2">
    <location>
        <begin position="134"/>
        <end position="313"/>
    </location>
</feature>
<dbReference type="GO" id="GO:0008168">
    <property type="term" value="F:methyltransferase activity"/>
    <property type="evidence" value="ECO:0007669"/>
    <property type="project" value="InterPro"/>
</dbReference>
<dbReference type="AlphaFoldDB" id="A0A8H8S6F2"/>
<evidence type="ECO:0000313" key="3">
    <source>
        <dbReference type="EMBL" id="TVY48280.1"/>
    </source>
</evidence>
<dbReference type="Gene3D" id="3.40.50.150">
    <property type="entry name" value="Vaccinia Virus protein VP39"/>
    <property type="match status" value="1"/>
</dbReference>
<keyword evidence="4" id="KW-1185">Reference proteome</keyword>
<evidence type="ECO:0000259" key="2">
    <source>
        <dbReference type="Pfam" id="PF01728"/>
    </source>
</evidence>
<dbReference type="SUPFAM" id="SSF53335">
    <property type="entry name" value="S-adenosyl-L-methionine-dependent methyltransferases"/>
    <property type="match status" value="1"/>
</dbReference>
<dbReference type="InterPro" id="IPR029063">
    <property type="entry name" value="SAM-dependent_MTases_sf"/>
</dbReference>
<comment type="caution">
    <text evidence="3">The sequence shown here is derived from an EMBL/GenBank/DDBJ whole genome shotgun (WGS) entry which is preliminary data.</text>
</comment>
<dbReference type="Proteomes" id="UP000443090">
    <property type="component" value="Unassembled WGS sequence"/>
</dbReference>
<dbReference type="EMBL" id="QGMI01000052">
    <property type="protein sequence ID" value="TVY48280.1"/>
    <property type="molecule type" value="Genomic_DNA"/>
</dbReference>
<sequence>MSPPTAPIEVGNGPKPEFLTTKKSSLISMDELVQIMEANTLQDDPREKRTERSSKLVKAYLIKNEPEFVRVLGFRDRGWMQNKDKGDAFFKAQRDRADNTDVSGEQKFFRMMIQIADEMNGVTGALSPQTARGPDMKVLDICMAPGGYTAAVLKFNPRASTFAITLPKEQGGHPIHVERSRLAGLQLLDVTMLVNEFTDKPMPPNHPDREKFLTIRPFKFHSFDLVFCDGMVLRTQQREDYREGNEVIRLSTSQLILAMQRIKAGGTLVMLLHKIDSFPAANILHIFSKFSKVEAFKPQKKHATRSSFYMIAKDVQPGHEAAKAVVEEWKEAWWNATFGGEDGTGMPKVDPHESAVFNILEEFGEQLMEMGRPVWRIQGDALSRTEYASDGSIVRSEGVVGVPGAVNPSPWRDLRESLKENVPLQTSSSPGVPVGPSSWRALRENVPPKSTDSPVISSPWDVMRESLKERVAQSPTSPTPLDKDLKSI</sequence>
<feature type="region of interest" description="Disordered" evidence="1">
    <location>
        <begin position="421"/>
        <end position="488"/>
    </location>
</feature>
<dbReference type="Pfam" id="PF01728">
    <property type="entry name" value="FtsJ"/>
    <property type="match status" value="1"/>
</dbReference>
<organism evidence="3 4">
    <name type="scientific">Lachnellula occidentalis</name>
    <dbReference type="NCBI Taxonomy" id="215460"/>
    <lineage>
        <taxon>Eukaryota</taxon>
        <taxon>Fungi</taxon>
        <taxon>Dikarya</taxon>
        <taxon>Ascomycota</taxon>
        <taxon>Pezizomycotina</taxon>
        <taxon>Leotiomycetes</taxon>
        <taxon>Helotiales</taxon>
        <taxon>Lachnaceae</taxon>
        <taxon>Lachnellula</taxon>
    </lineage>
</organism>
<proteinExistence type="predicted"/>
<dbReference type="InterPro" id="IPR002877">
    <property type="entry name" value="RNA_MeTrfase_FtsJ_dom"/>
</dbReference>
<feature type="compositionally biased region" description="Low complexity" evidence="1">
    <location>
        <begin position="427"/>
        <end position="438"/>
    </location>
</feature>
<protein>
    <recommendedName>
        <fullName evidence="2">Ribosomal RNA methyltransferase FtsJ domain-containing protein</fullName>
    </recommendedName>
</protein>
<gene>
    <name evidence="3" type="ORF">LOCC1_G001433</name>
</gene>
<reference evidence="3 4" key="1">
    <citation type="submission" date="2018-05" db="EMBL/GenBank/DDBJ databases">
        <title>Genome sequencing and assembly of the regulated plant pathogen Lachnellula willkommii and related sister species for the development of diagnostic species identification markers.</title>
        <authorList>
            <person name="Giroux E."/>
            <person name="Bilodeau G."/>
        </authorList>
    </citation>
    <scope>NUCLEOTIDE SEQUENCE [LARGE SCALE GENOMIC DNA]</scope>
    <source>
        <strain evidence="3 4">CBS 160.35</strain>
    </source>
</reference>
<evidence type="ECO:0000256" key="1">
    <source>
        <dbReference type="SAM" id="MobiDB-lite"/>
    </source>
</evidence>
<feature type="compositionally biased region" description="Basic and acidic residues" evidence="1">
    <location>
        <begin position="462"/>
        <end position="471"/>
    </location>
</feature>
<dbReference type="GO" id="GO:0032259">
    <property type="term" value="P:methylation"/>
    <property type="evidence" value="ECO:0007669"/>
    <property type="project" value="InterPro"/>
</dbReference>
<accession>A0A8H8S6F2</accession>
<name>A0A8H8S6F2_9HELO</name>
<dbReference type="OrthoDB" id="417125at2759"/>